<dbReference type="EMBL" id="LAQL01000006">
    <property type="protein sequence ID" value="KLN60716.1"/>
    <property type="molecule type" value="Genomic_DNA"/>
</dbReference>
<gene>
    <name evidence="1" type="ORF">WH96_09475</name>
</gene>
<name>A0A0H2MET7_9PROT</name>
<proteinExistence type="predicted"/>
<organism evidence="1 2">
    <name type="scientific">Kiloniella spongiae</name>
    <dbReference type="NCBI Taxonomy" id="1489064"/>
    <lineage>
        <taxon>Bacteria</taxon>
        <taxon>Pseudomonadati</taxon>
        <taxon>Pseudomonadota</taxon>
        <taxon>Alphaproteobacteria</taxon>
        <taxon>Rhodospirillales</taxon>
        <taxon>Kiloniellaceae</taxon>
        <taxon>Kiloniella</taxon>
    </lineage>
</organism>
<dbReference type="AlphaFoldDB" id="A0A0H2MET7"/>
<keyword evidence="2" id="KW-1185">Reference proteome</keyword>
<protein>
    <submittedName>
        <fullName evidence="1">Uncharacterized protein</fullName>
    </submittedName>
</protein>
<evidence type="ECO:0000313" key="2">
    <source>
        <dbReference type="Proteomes" id="UP000035444"/>
    </source>
</evidence>
<comment type="caution">
    <text evidence="1">The sequence shown here is derived from an EMBL/GenBank/DDBJ whole genome shotgun (WGS) entry which is preliminary data.</text>
</comment>
<dbReference type="Proteomes" id="UP000035444">
    <property type="component" value="Unassembled WGS sequence"/>
</dbReference>
<sequence>MDPVDFRGLLNKVMLFEVLDGGEDFKIRICGQEVREILSLPVKGELLSDLEKQGIVVADMDAFRFVISSREPLCEINRSMAAVGRPYVNFQSVLVPLSTDGNLVDFLMGAYVYGEN</sequence>
<accession>A0A0H2MET7</accession>
<reference evidence="1 2" key="1">
    <citation type="submission" date="2015-03" db="EMBL/GenBank/DDBJ databases">
        <title>Genome Sequence of Kiloniella spongiae MEBiC09566, isolated from a marine sponge.</title>
        <authorList>
            <person name="Shao Z."/>
            <person name="Wang L."/>
            <person name="Li X."/>
        </authorList>
    </citation>
    <scope>NUCLEOTIDE SEQUENCE [LARGE SCALE GENOMIC DNA]</scope>
    <source>
        <strain evidence="1 2">MEBiC09566</strain>
    </source>
</reference>
<evidence type="ECO:0000313" key="1">
    <source>
        <dbReference type="EMBL" id="KLN60716.1"/>
    </source>
</evidence>